<dbReference type="PANTHER" id="PTHR10000:SF55">
    <property type="entry name" value="5-AMINO-6-(5-PHOSPHO-D-RIBITYLAMINO)URACIL PHOSPHATASE YCSE"/>
    <property type="match status" value="1"/>
</dbReference>
<proteinExistence type="predicted"/>
<reference evidence="2 3" key="1">
    <citation type="submission" date="2016-10" db="EMBL/GenBank/DDBJ databases">
        <authorList>
            <person name="de Groot N.N."/>
        </authorList>
    </citation>
    <scope>NUCLEOTIDE SEQUENCE [LARGE SCALE GENOMIC DNA]</scope>
    <source>
        <strain evidence="2 3">DSM 17073</strain>
    </source>
</reference>
<name>A0A1I5NAQ9_9BACI</name>
<dbReference type="AlphaFoldDB" id="A0A1I5NAQ9"/>
<dbReference type="OrthoDB" id="9806027at2"/>
<dbReference type="SFLD" id="SFLDS00003">
    <property type="entry name" value="Haloacid_Dehalogenase"/>
    <property type="match status" value="1"/>
</dbReference>
<gene>
    <name evidence="1" type="ORF">HHA03_06890</name>
    <name evidence="2" type="ORF">SAMN05421839_10863</name>
</gene>
<dbReference type="NCBIfam" id="TIGR00099">
    <property type="entry name" value="Cof-subfamily"/>
    <property type="match status" value="1"/>
</dbReference>
<dbReference type="GO" id="GO:0016791">
    <property type="term" value="F:phosphatase activity"/>
    <property type="evidence" value="ECO:0007669"/>
    <property type="project" value="TreeGrafter"/>
</dbReference>
<evidence type="ECO:0000313" key="1">
    <source>
        <dbReference type="EMBL" id="GEM01157.1"/>
    </source>
</evidence>
<evidence type="ECO:0000313" key="4">
    <source>
        <dbReference type="Proteomes" id="UP000321547"/>
    </source>
</evidence>
<dbReference type="InterPro" id="IPR000150">
    <property type="entry name" value="Cof"/>
</dbReference>
<dbReference type="Gene3D" id="3.40.50.1000">
    <property type="entry name" value="HAD superfamily/HAD-like"/>
    <property type="match status" value="1"/>
</dbReference>
<dbReference type="InterPro" id="IPR036412">
    <property type="entry name" value="HAD-like_sf"/>
</dbReference>
<dbReference type="EMBL" id="BJWI01000006">
    <property type="protein sequence ID" value="GEM01157.1"/>
    <property type="molecule type" value="Genomic_DNA"/>
</dbReference>
<dbReference type="Pfam" id="PF08282">
    <property type="entry name" value="Hydrolase_3"/>
    <property type="match status" value="1"/>
</dbReference>
<dbReference type="PANTHER" id="PTHR10000">
    <property type="entry name" value="PHOSPHOSERINE PHOSPHATASE"/>
    <property type="match status" value="1"/>
</dbReference>
<sequence>MIKLIASDLDGTLLQDDGSISEETVRMINEAEQQGIRFMVATGRSYNSAKQAIARAGLYAPILCMNGANLYDLEDNLLIDTPFDVSMAKEIVDAVDTNKIYLEMYTSNGVYAPKKDQFVEMLLTILREKFVGYTDEQIKAHINQRFQEETFTFTDDFLSVLDDPTVTPYKLLAFSFDKSDLDTLRQTFANRDDLYVTSSGFDNVEFNHKEATKGHALLAYAKTLGITAEEIMAIGDNENDLPMLTNVKYGVAMDNASDLIKANVNYTTASNNQHGVKQAIEQALTINNTLAP</sequence>
<dbReference type="SUPFAM" id="SSF56784">
    <property type="entry name" value="HAD-like"/>
    <property type="match status" value="1"/>
</dbReference>
<evidence type="ECO:0000313" key="2">
    <source>
        <dbReference type="EMBL" id="SFP18782.1"/>
    </source>
</evidence>
<evidence type="ECO:0000313" key="3">
    <source>
        <dbReference type="Proteomes" id="UP000242243"/>
    </source>
</evidence>
<dbReference type="GO" id="GO:0000287">
    <property type="term" value="F:magnesium ion binding"/>
    <property type="evidence" value="ECO:0007669"/>
    <property type="project" value="TreeGrafter"/>
</dbReference>
<dbReference type="Proteomes" id="UP000242243">
    <property type="component" value="Unassembled WGS sequence"/>
</dbReference>
<keyword evidence="4" id="KW-1185">Reference proteome</keyword>
<dbReference type="Gene3D" id="3.30.1240.10">
    <property type="match status" value="1"/>
</dbReference>
<dbReference type="Proteomes" id="UP000321547">
    <property type="component" value="Unassembled WGS sequence"/>
</dbReference>
<reference evidence="1 4" key="2">
    <citation type="submission" date="2019-07" db="EMBL/GenBank/DDBJ databases">
        <title>Whole genome shotgun sequence of Halolactibacillus halophilus NBRC 100868.</title>
        <authorList>
            <person name="Hosoyama A."/>
            <person name="Uohara A."/>
            <person name="Ohji S."/>
            <person name="Ichikawa N."/>
        </authorList>
    </citation>
    <scope>NUCLEOTIDE SEQUENCE [LARGE SCALE GENOMIC DNA]</scope>
    <source>
        <strain evidence="1 4">NBRC 100868</strain>
    </source>
</reference>
<dbReference type="PROSITE" id="PS01229">
    <property type="entry name" value="COF_2"/>
    <property type="match status" value="1"/>
</dbReference>
<dbReference type="SFLD" id="SFLDG01144">
    <property type="entry name" value="C2.B.4:_PGP_Like"/>
    <property type="match status" value="1"/>
</dbReference>
<dbReference type="NCBIfam" id="TIGR01484">
    <property type="entry name" value="HAD-SF-IIB"/>
    <property type="match status" value="1"/>
</dbReference>
<dbReference type="GO" id="GO:0005829">
    <property type="term" value="C:cytosol"/>
    <property type="evidence" value="ECO:0007669"/>
    <property type="project" value="TreeGrafter"/>
</dbReference>
<evidence type="ECO:0008006" key="5">
    <source>
        <dbReference type="Google" id="ProtNLM"/>
    </source>
</evidence>
<dbReference type="CDD" id="cd07516">
    <property type="entry name" value="HAD_Pase"/>
    <property type="match status" value="1"/>
</dbReference>
<dbReference type="InterPro" id="IPR006379">
    <property type="entry name" value="HAD-SF_hydro_IIB"/>
</dbReference>
<dbReference type="STRING" id="306540.SAMN05421839_10863"/>
<dbReference type="EMBL" id="FOXC01000008">
    <property type="protein sequence ID" value="SFP18782.1"/>
    <property type="molecule type" value="Genomic_DNA"/>
</dbReference>
<dbReference type="InterPro" id="IPR023214">
    <property type="entry name" value="HAD_sf"/>
</dbReference>
<accession>A0A1I5NAQ9</accession>
<protein>
    <recommendedName>
        <fullName evidence="5">Cof subfamily of IIB subfamily of haloacid dehalogenase superfamily/HAD-superfamily hydrolase, subfamily IIB</fullName>
    </recommendedName>
</protein>
<dbReference type="SFLD" id="SFLDG01140">
    <property type="entry name" value="C2.B:_Phosphomannomutase_and_P"/>
    <property type="match status" value="1"/>
</dbReference>
<dbReference type="RefSeq" id="WP_159430110.1">
    <property type="nucleotide sequence ID" value="NZ_BJWI01000006.1"/>
</dbReference>
<organism evidence="2 3">
    <name type="scientific">Halolactibacillus halophilus</name>
    <dbReference type="NCBI Taxonomy" id="306540"/>
    <lineage>
        <taxon>Bacteria</taxon>
        <taxon>Bacillati</taxon>
        <taxon>Bacillota</taxon>
        <taxon>Bacilli</taxon>
        <taxon>Bacillales</taxon>
        <taxon>Bacillaceae</taxon>
        <taxon>Halolactibacillus</taxon>
    </lineage>
</organism>